<name>A0A139GYU8_9PEZI</name>
<reference evidence="2 3" key="1">
    <citation type="submission" date="2015-07" db="EMBL/GenBank/DDBJ databases">
        <title>Comparative genomics of the Sigatoka disease complex on banana suggests a link between parallel evolutionary changes in Pseudocercospora fijiensis and Pseudocercospora eumusae and increased virulence on the banana host.</title>
        <authorList>
            <person name="Chang T.-C."/>
            <person name="Salvucci A."/>
            <person name="Crous P.W."/>
            <person name="Stergiopoulos I."/>
        </authorList>
    </citation>
    <scope>NUCLEOTIDE SEQUENCE [LARGE SCALE GENOMIC DNA]</scope>
    <source>
        <strain evidence="2 3">CBS 114824</strain>
    </source>
</reference>
<gene>
    <name evidence="2" type="ORF">AC578_8299</name>
</gene>
<dbReference type="PANTHER" id="PTHR37450">
    <property type="entry name" value="CIPC PROTEIN"/>
    <property type="match status" value="1"/>
</dbReference>
<evidence type="ECO:0000313" key="2">
    <source>
        <dbReference type="EMBL" id="KXS95370.1"/>
    </source>
</evidence>
<dbReference type="Proteomes" id="UP000070133">
    <property type="component" value="Unassembled WGS sequence"/>
</dbReference>
<dbReference type="InterPro" id="IPR022234">
    <property type="entry name" value="DUF3759"/>
</dbReference>
<proteinExistence type="predicted"/>
<dbReference type="PANTHER" id="PTHR37450:SF1">
    <property type="entry name" value="CIPC PROTEIN"/>
    <property type="match status" value="1"/>
</dbReference>
<evidence type="ECO:0000313" key="3">
    <source>
        <dbReference type="Proteomes" id="UP000070133"/>
    </source>
</evidence>
<dbReference type="STRING" id="321146.A0A139GYU8"/>
<protein>
    <recommendedName>
        <fullName evidence="4">CipC-like antibiotic response protein</fullName>
    </recommendedName>
</protein>
<accession>A0A139GYU8</accession>
<keyword evidence="3" id="KW-1185">Reference proteome</keyword>
<dbReference type="AlphaFoldDB" id="A0A139GYU8"/>
<evidence type="ECO:0000256" key="1">
    <source>
        <dbReference type="SAM" id="MobiDB-lite"/>
    </source>
</evidence>
<dbReference type="Pfam" id="PF12585">
    <property type="entry name" value="DUF3759"/>
    <property type="match status" value="1"/>
</dbReference>
<sequence length="148" mass="17054">MFGFGEARDNYQKVYDGEPNKAEFSHELVAGGASFAAMKYFEDRQRKEGRLSEANVFARLLHADITPGKPVSHQFAKELIAGFAGAEVDRLAETKGEDFFDREKAKHEAKKRSEQLYDQHYGQDDQYDPNKRDAPQHLRDHFNDRDGW</sequence>
<feature type="region of interest" description="Disordered" evidence="1">
    <location>
        <begin position="102"/>
        <end position="148"/>
    </location>
</feature>
<organism evidence="2 3">
    <name type="scientific">Pseudocercospora eumusae</name>
    <dbReference type="NCBI Taxonomy" id="321146"/>
    <lineage>
        <taxon>Eukaryota</taxon>
        <taxon>Fungi</taxon>
        <taxon>Dikarya</taxon>
        <taxon>Ascomycota</taxon>
        <taxon>Pezizomycotina</taxon>
        <taxon>Dothideomycetes</taxon>
        <taxon>Dothideomycetidae</taxon>
        <taxon>Mycosphaerellales</taxon>
        <taxon>Mycosphaerellaceae</taxon>
        <taxon>Pseudocercospora</taxon>
    </lineage>
</organism>
<evidence type="ECO:0008006" key="4">
    <source>
        <dbReference type="Google" id="ProtNLM"/>
    </source>
</evidence>
<comment type="caution">
    <text evidence="2">The sequence shown here is derived from an EMBL/GenBank/DDBJ whole genome shotgun (WGS) entry which is preliminary data.</text>
</comment>
<dbReference type="OrthoDB" id="9895617at2759"/>
<dbReference type="EMBL" id="LFZN01000219">
    <property type="protein sequence ID" value="KXS95370.1"/>
    <property type="molecule type" value="Genomic_DNA"/>
</dbReference>